<dbReference type="RefSeq" id="WP_377770247.1">
    <property type="nucleotide sequence ID" value="NZ_JBHUHO010000013.1"/>
</dbReference>
<gene>
    <name evidence="2" type="ORF">ACFSJH_05675</name>
</gene>
<name>A0ABW4YHK4_9BACL</name>
<reference evidence="3" key="1">
    <citation type="journal article" date="2019" name="Int. J. Syst. Evol. Microbiol.">
        <title>The Global Catalogue of Microorganisms (GCM) 10K type strain sequencing project: providing services to taxonomists for standard genome sequencing and annotation.</title>
        <authorList>
            <consortium name="The Broad Institute Genomics Platform"/>
            <consortium name="The Broad Institute Genome Sequencing Center for Infectious Disease"/>
            <person name="Wu L."/>
            <person name="Ma J."/>
        </authorList>
    </citation>
    <scope>NUCLEOTIDE SEQUENCE [LARGE SCALE GENOMIC DNA]</scope>
    <source>
        <strain evidence="3">GH52</strain>
    </source>
</reference>
<dbReference type="EMBL" id="JBHUHO010000013">
    <property type="protein sequence ID" value="MFD2115225.1"/>
    <property type="molecule type" value="Genomic_DNA"/>
</dbReference>
<evidence type="ECO:0000256" key="1">
    <source>
        <dbReference type="SAM" id="Phobius"/>
    </source>
</evidence>
<keyword evidence="1" id="KW-0812">Transmembrane</keyword>
<accession>A0ABW4YHK4</accession>
<feature type="transmembrane region" description="Helical" evidence="1">
    <location>
        <begin position="6"/>
        <end position="28"/>
    </location>
</feature>
<evidence type="ECO:0000313" key="2">
    <source>
        <dbReference type="EMBL" id="MFD2115225.1"/>
    </source>
</evidence>
<protein>
    <submittedName>
        <fullName evidence="2">Uncharacterized protein</fullName>
    </submittedName>
</protein>
<proteinExistence type="predicted"/>
<feature type="transmembrane region" description="Helical" evidence="1">
    <location>
        <begin position="40"/>
        <end position="61"/>
    </location>
</feature>
<keyword evidence="1" id="KW-1133">Transmembrane helix</keyword>
<evidence type="ECO:0000313" key="3">
    <source>
        <dbReference type="Proteomes" id="UP001597362"/>
    </source>
</evidence>
<organism evidence="2 3">
    <name type="scientific">Paenibacillus yanchengensis</name>
    <dbReference type="NCBI Taxonomy" id="2035833"/>
    <lineage>
        <taxon>Bacteria</taxon>
        <taxon>Bacillati</taxon>
        <taxon>Bacillota</taxon>
        <taxon>Bacilli</taxon>
        <taxon>Bacillales</taxon>
        <taxon>Paenibacillaceae</taxon>
        <taxon>Paenibacillus</taxon>
    </lineage>
</organism>
<comment type="caution">
    <text evidence="2">The sequence shown here is derived from an EMBL/GenBank/DDBJ whole genome shotgun (WGS) entry which is preliminary data.</text>
</comment>
<sequence>MKAVLGGIVIALIVTGGNVFVGMLLKWLNGNPIDQFTQLVSIKHLFSFLIILLLSAGYLSIRETDGD</sequence>
<keyword evidence="3" id="KW-1185">Reference proteome</keyword>
<dbReference type="Proteomes" id="UP001597362">
    <property type="component" value="Unassembled WGS sequence"/>
</dbReference>
<keyword evidence="1" id="KW-0472">Membrane</keyword>